<sequence>MADYHIWFGLAVLLVIAELASLTLYLLMVALAAVAAGIAALSGLGVAAQFGVAAVVALIGFAALRRSRFGRARRGAAATDPNVNLDIGQELDVPAWDADRRARVPYRGAQWQVELGAPGEALPGRYRIVEVRGNTLVVVPR</sequence>
<accession>A0A5M8BBU9</accession>
<evidence type="ECO:0000313" key="3">
    <source>
        <dbReference type="Proteomes" id="UP000324324"/>
    </source>
</evidence>
<keyword evidence="1" id="KW-1133">Transmembrane helix</keyword>
<protein>
    <submittedName>
        <fullName evidence="2">NfeD family protein</fullName>
    </submittedName>
</protein>
<keyword evidence="1" id="KW-0472">Membrane</keyword>
<comment type="caution">
    <text evidence="2">The sequence shown here is derived from an EMBL/GenBank/DDBJ whole genome shotgun (WGS) entry which is preliminary data.</text>
</comment>
<dbReference type="EMBL" id="VWRN01000002">
    <property type="protein sequence ID" value="KAA6133487.1"/>
    <property type="molecule type" value="Genomic_DNA"/>
</dbReference>
<organism evidence="2 3">
    <name type="scientific">Cupriavidus cauae</name>
    <dbReference type="NCBI Taxonomy" id="2608999"/>
    <lineage>
        <taxon>Bacteria</taxon>
        <taxon>Pseudomonadati</taxon>
        <taxon>Pseudomonadota</taxon>
        <taxon>Betaproteobacteria</taxon>
        <taxon>Burkholderiales</taxon>
        <taxon>Burkholderiaceae</taxon>
        <taxon>Cupriavidus</taxon>
    </lineage>
</organism>
<evidence type="ECO:0000256" key="1">
    <source>
        <dbReference type="SAM" id="Phobius"/>
    </source>
</evidence>
<gene>
    <name evidence="2" type="ORF">F1599_00375</name>
</gene>
<feature type="transmembrane region" description="Helical" evidence="1">
    <location>
        <begin position="46"/>
        <end position="64"/>
    </location>
</feature>
<name>A0A5M8BBU9_9BURK</name>
<feature type="transmembrane region" description="Helical" evidence="1">
    <location>
        <begin position="7"/>
        <end position="40"/>
    </location>
</feature>
<reference evidence="2 3" key="1">
    <citation type="submission" date="2019-09" db="EMBL/GenBank/DDBJ databases">
        <title>Isolation of a novel species in the genus Cupriavidus from patients with sepsis using whole genome sequencing.</title>
        <authorList>
            <person name="Kweon O.J."/>
            <person name="Lee M.-K."/>
        </authorList>
    </citation>
    <scope>NUCLEOTIDE SEQUENCE [LARGE SCALE GENOMIC DNA]</scope>
    <source>
        <strain evidence="2 3">MKL-01</strain>
    </source>
</reference>
<keyword evidence="1" id="KW-0812">Transmembrane</keyword>
<dbReference type="AlphaFoldDB" id="A0A5M8BBU9"/>
<keyword evidence="3" id="KW-1185">Reference proteome</keyword>
<proteinExistence type="predicted"/>
<dbReference type="Proteomes" id="UP000324324">
    <property type="component" value="Unassembled WGS sequence"/>
</dbReference>
<dbReference type="RefSeq" id="WP_150081586.1">
    <property type="nucleotide sequence ID" value="NZ_VWRN01000002.1"/>
</dbReference>
<evidence type="ECO:0000313" key="2">
    <source>
        <dbReference type="EMBL" id="KAA6133487.1"/>
    </source>
</evidence>